<accession>A0A183EQ79</accession>
<sequence length="161" mass="18742">MPREKALTIKRSAKATDNNGKHSLRPDPGLKRIWPWNWRYQRTKWLRLSSECDARRPDRPVLDLMDRAPAREIMPRAHCLDCDEQSAGRTKYPVNAMRAVCFRPDRPVLDLMDRAPAREIMPRARCLDCDEQSAGRLRQRVETAHPPTWTVAGTKEEEENL</sequence>
<dbReference type="AlphaFoldDB" id="A0A183EQ79"/>
<evidence type="ECO:0000313" key="3">
    <source>
        <dbReference type="Proteomes" id="UP000271098"/>
    </source>
</evidence>
<name>A0A183EQ79_9BILA</name>
<feature type="region of interest" description="Disordered" evidence="1">
    <location>
        <begin position="1"/>
        <end position="26"/>
    </location>
</feature>
<evidence type="ECO:0000313" key="2">
    <source>
        <dbReference type="EMBL" id="VDN41012.1"/>
    </source>
</evidence>
<evidence type="ECO:0000313" key="4">
    <source>
        <dbReference type="WBParaSite" id="GPUH_0002314901-mRNA-1"/>
    </source>
</evidence>
<reference evidence="4" key="1">
    <citation type="submission" date="2016-06" db="UniProtKB">
        <authorList>
            <consortium name="WormBaseParasite"/>
        </authorList>
    </citation>
    <scope>IDENTIFICATION</scope>
</reference>
<reference evidence="2 3" key="2">
    <citation type="submission" date="2018-11" db="EMBL/GenBank/DDBJ databases">
        <authorList>
            <consortium name="Pathogen Informatics"/>
        </authorList>
    </citation>
    <scope>NUCLEOTIDE SEQUENCE [LARGE SCALE GENOMIC DNA]</scope>
</reference>
<keyword evidence="3" id="KW-1185">Reference proteome</keyword>
<dbReference type="Proteomes" id="UP000271098">
    <property type="component" value="Unassembled WGS sequence"/>
</dbReference>
<feature type="region of interest" description="Disordered" evidence="1">
    <location>
        <begin position="137"/>
        <end position="161"/>
    </location>
</feature>
<organism evidence="4">
    <name type="scientific">Gongylonema pulchrum</name>
    <dbReference type="NCBI Taxonomy" id="637853"/>
    <lineage>
        <taxon>Eukaryota</taxon>
        <taxon>Metazoa</taxon>
        <taxon>Ecdysozoa</taxon>
        <taxon>Nematoda</taxon>
        <taxon>Chromadorea</taxon>
        <taxon>Rhabditida</taxon>
        <taxon>Spirurina</taxon>
        <taxon>Spiruromorpha</taxon>
        <taxon>Spiruroidea</taxon>
        <taxon>Gongylonematidae</taxon>
        <taxon>Gongylonema</taxon>
    </lineage>
</organism>
<gene>
    <name evidence="2" type="ORF">GPUH_LOCUS23119</name>
</gene>
<dbReference type="EMBL" id="UYRT01096855">
    <property type="protein sequence ID" value="VDN41012.1"/>
    <property type="molecule type" value="Genomic_DNA"/>
</dbReference>
<proteinExistence type="predicted"/>
<protein>
    <submittedName>
        <fullName evidence="4">Stc1 domain-containing protein</fullName>
    </submittedName>
</protein>
<evidence type="ECO:0000256" key="1">
    <source>
        <dbReference type="SAM" id="MobiDB-lite"/>
    </source>
</evidence>
<dbReference type="WBParaSite" id="GPUH_0002314901-mRNA-1">
    <property type="protein sequence ID" value="GPUH_0002314901-mRNA-1"/>
    <property type="gene ID" value="GPUH_0002314901"/>
</dbReference>